<evidence type="ECO:0000313" key="2">
    <source>
        <dbReference type="Proteomes" id="UP001404104"/>
    </source>
</evidence>
<dbReference type="RefSeq" id="WP_380808392.1">
    <property type="nucleotide sequence ID" value="NZ_JBHRXL010000005.1"/>
</dbReference>
<proteinExistence type="predicted"/>
<evidence type="ECO:0000313" key="1">
    <source>
        <dbReference type="EMBL" id="MEN2786816.1"/>
    </source>
</evidence>
<dbReference type="Proteomes" id="UP001404104">
    <property type="component" value="Unassembled WGS sequence"/>
</dbReference>
<keyword evidence="2" id="KW-1185">Reference proteome</keyword>
<dbReference type="SUPFAM" id="SSF52540">
    <property type="entry name" value="P-loop containing nucleoside triphosphate hydrolases"/>
    <property type="match status" value="1"/>
</dbReference>
<dbReference type="Gene3D" id="3.40.50.300">
    <property type="entry name" value="P-loop containing nucleotide triphosphate hydrolases"/>
    <property type="match status" value="1"/>
</dbReference>
<accession>A0ABU9XSK1</accession>
<dbReference type="InterPro" id="IPR027417">
    <property type="entry name" value="P-loop_NTPase"/>
</dbReference>
<name>A0ABU9XSK1_9SPHN</name>
<gene>
    <name evidence="1" type="ORF">ABC969_10335</name>
</gene>
<sequence length="352" mass="38428">MISGTMLIPTKSAPLATIVRDANWLPHRYDPDHDAVHFLPVSRAMHRAATFITDEHLPPGLDPTILRRTEAMGSVPAAAPLHFVFHSAFCCSTMLARAFDRPGWAMGLKEPVILNDIIGWRRRGGRGPDMASVLDDALTLLARPFGTGEAVIVKPSNAVHGLAAAMLALRPDSRAVLLYAPLRTYLASVAKKGMDGRLWVRVLLLGLIDDKLIDLGFTPRDYLGLSDLQVAAVGWLAQHMLFLAMIERFGAGRVRTLDSETLTTRPADTMRALSKLFRLPLSDAALQAIVAGPAFTRHSKLDAAFDMSARAQEDRAAQAMHADEIEKVAQWTEAVARTFKVPMGSPATLDTR</sequence>
<dbReference type="EMBL" id="JBDIMF010000004">
    <property type="protein sequence ID" value="MEN2786816.1"/>
    <property type="molecule type" value="Genomic_DNA"/>
</dbReference>
<protein>
    <submittedName>
        <fullName evidence="1">Uncharacterized protein</fullName>
    </submittedName>
</protein>
<reference evidence="1 2" key="1">
    <citation type="submission" date="2024-05" db="EMBL/GenBank/DDBJ databases">
        <authorList>
            <person name="Liu Q."/>
            <person name="Xin Y.-H."/>
        </authorList>
    </citation>
    <scope>NUCLEOTIDE SEQUENCE [LARGE SCALE GENOMIC DNA]</scope>
    <source>
        <strain evidence="1 2">CGMCC 1.15349</strain>
    </source>
</reference>
<comment type="caution">
    <text evidence="1">The sequence shown here is derived from an EMBL/GenBank/DDBJ whole genome shotgun (WGS) entry which is preliminary data.</text>
</comment>
<organism evidence="1 2">
    <name type="scientific">Sphingomonas qilianensis</name>
    <dbReference type="NCBI Taxonomy" id="1736690"/>
    <lineage>
        <taxon>Bacteria</taxon>
        <taxon>Pseudomonadati</taxon>
        <taxon>Pseudomonadota</taxon>
        <taxon>Alphaproteobacteria</taxon>
        <taxon>Sphingomonadales</taxon>
        <taxon>Sphingomonadaceae</taxon>
        <taxon>Sphingomonas</taxon>
    </lineage>
</organism>